<gene>
    <name evidence="11" type="ORF">DES36_103112</name>
</gene>
<evidence type="ECO:0000256" key="8">
    <source>
        <dbReference type="ARBA" id="ARBA00023010"/>
    </source>
</evidence>
<dbReference type="Pfam" id="PF02699">
    <property type="entry name" value="YajC"/>
    <property type="match status" value="1"/>
</dbReference>
<keyword evidence="6" id="KW-0653">Protein transport</keyword>
<evidence type="ECO:0000256" key="5">
    <source>
        <dbReference type="ARBA" id="ARBA00022692"/>
    </source>
</evidence>
<comment type="caution">
    <text evidence="11">The sequence shown here is derived from an EMBL/GenBank/DDBJ whole genome shotgun (WGS) entry which is preliminary data.</text>
</comment>
<protein>
    <submittedName>
        <fullName evidence="11">Preprotein translocase subunit YajC</fullName>
    </submittedName>
</protein>
<evidence type="ECO:0000256" key="3">
    <source>
        <dbReference type="ARBA" id="ARBA00022448"/>
    </source>
</evidence>
<sequence>MTGQQLGTLSSFLPLVLVFVFFYFFIIRPQNKQQKKVQDMRNNLKKGDRIVTIGGFHGKVVGFKENIVVIELKPDNVKVEITKAAVAEVVKEAEVNPKKSDKDE</sequence>
<dbReference type="NCBIfam" id="TIGR00739">
    <property type="entry name" value="yajC"/>
    <property type="match status" value="1"/>
</dbReference>
<dbReference type="OrthoDB" id="9800132at2"/>
<proteinExistence type="inferred from homology"/>
<dbReference type="AlphaFoldDB" id="A0A366ICA2"/>
<name>A0A366ICA2_9FIRM</name>
<dbReference type="GO" id="GO:0005886">
    <property type="term" value="C:plasma membrane"/>
    <property type="evidence" value="ECO:0007669"/>
    <property type="project" value="UniProtKB-SubCell"/>
</dbReference>
<dbReference type="PRINTS" id="PR01853">
    <property type="entry name" value="YAJCTRNLCASE"/>
</dbReference>
<evidence type="ECO:0000256" key="9">
    <source>
        <dbReference type="ARBA" id="ARBA00023136"/>
    </source>
</evidence>
<organism evidence="11 12">
    <name type="scientific">Alkalibaculum bacchi</name>
    <dbReference type="NCBI Taxonomy" id="645887"/>
    <lineage>
        <taxon>Bacteria</taxon>
        <taxon>Bacillati</taxon>
        <taxon>Bacillota</taxon>
        <taxon>Clostridia</taxon>
        <taxon>Eubacteriales</taxon>
        <taxon>Eubacteriaceae</taxon>
        <taxon>Alkalibaculum</taxon>
    </lineage>
</organism>
<keyword evidence="4" id="KW-1003">Cell membrane</keyword>
<feature type="transmembrane region" description="Helical" evidence="10">
    <location>
        <begin position="6"/>
        <end position="26"/>
    </location>
</feature>
<dbReference type="PANTHER" id="PTHR33909">
    <property type="entry name" value="SEC TRANSLOCON ACCESSORY COMPLEX SUBUNIT YAJC"/>
    <property type="match status" value="1"/>
</dbReference>
<evidence type="ECO:0000256" key="1">
    <source>
        <dbReference type="ARBA" id="ARBA00004162"/>
    </source>
</evidence>
<evidence type="ECO:0000256" key="10">
    <source>
        <dbReference type="SAM" id="Phobius"/>
    </source>
</evidence>
<dbReference type="GO" id="GO:0015031">
    <property type="term" value="P:protein transport"/>
    <property type="evidence" value="ECO:0007669"/>
    <property type="project" value="UniProtKB-KW"/>
</dbReference>
<comment type="subcellular location">
    <subcellularLocation>
        <location evidence="1">Cell membrane</location>
        <topology evidence="1">Single-pass membrane protein</topology>
    </subcellularLocation>
</comment>
<keyword evidence="8" id="KW-0811">Translocation</keyword>
<evidence type="ECO:0000313" key="12">
    <source>
        <dbReference type="Proteomes" id="UP000253490"/>
    </source>
</evidence>
<dbReference type="Proteomes" id="UP000253490">
    <property type="component" value="Unassembled WGS sequence"/>
</dbReference>
<dbReference type="RefSeq" id="WP_113919779.1">
    <property type="nucleotide sequence ID" value="NZ_QNRX01000003.1"/>
</dbReference>
<reference evidence="11 12" key="1">
    <citation type="submission" date="2018-06" db="EMBL/GenBank/DDBJ databases">
        <title>Genomic Encyclopedia of Type Strains, Phase IV (KMG-IV): sequencing the most valuable type-strain genomes for metagenomic binning, comparative biology and taxonomic classification.</title>
        <authorList>
            <person name="Goeker M."/>
        </authorList>
    </citation>
    <scope>NUCLEOTIDE SEQUENCE [LARGE SCALE GENOMIC DNA]</scope>
    <source>
        <strain evidence="11 12">DSM 22112</strain>
    </source>
</reference>
<dbReference type="PANTHER" id="PTHR33909:SF1">
    <property type="entry name" value="SEC TRANSLOCON ACCESSORY COMPLEX SUBUNIT YAJC"/>
    <property type="match status" value="1"/>
</dbReference>
<dbReference type="SMART" id="SM01323">
    <property type="entry name" value="YajC"/>
    <property type="match status" value="1"/>
</dbReference>
<evidence type="ECO:0000256" key="4">
    <source>
        <dbReference type="ARBA" id="ARBA00022475"/>
    </source>
</evidence>
<evidence type="ECO:0000256" key="2">
    <source>
        <dbReference type="ARBA" id="ARBA00006742"/>
    </source>
</evidence>
<keyword evidence="7 10" id="KW-1133">Transmembrane helix</keyword>
<dbReference type="InterPro" id="IPR003849">
    <property type="entry name" value="Preprotein_translocase_YajC"/>
</dbReference>
<keyword evidence="3" id="KW-0813">Transport</keyword>
<evidence type="ECO:0000256" key="6">
    <source>
        <dbReference type="ARBA" id="ARBA00022927"/>
    </source>
</evidence>
<comment type="similarity">
    <text evidence="2">Belongs to the YajC family.</text>
</comment>
<keyword evidence="5 10" id="KW-0812">Transmembrane</keyword>
<accession>A0A366ICA2</accession>
<keyword evidence="12" id="KW-1185">Reference proteome</keyword>
<dbReference type="EMBL" id="QNRX01000003">
    <property type="protein sequence ID" value="RBP68350.1"/>
    <property type="molecule type" value="Genomic_DNA"/>
</dbReference>
<evidence type="ECO:0000256" key="7">
    <source>
        <dbReference type="ARBA" id="ARBA00022989"/>
    </source>
</evidence>
<keyword evidence="9 10" id="KW-0472">Membrane</keyword>
<evidence type="ECO:0000313" key="11">
    <source>
        <dbReference type="EMBL" id="RBP68350.1"/>
    </source>
</evidence>